<accession>A0A0P1M451</accession>
<dbReference type="Gene3D" id="2.30.290.10">
    <property type="entry name" value="BH3618-like"/>
    <property type="match status" value="1"/>
</dbReference>
<keyword evidence="2 4" id="KW-1005">Bacterial flagellum biogenesis</keyword>
<dbReference type="InterPro" id="IPR003775">
    <property type="entry name" value="Flagellar_assembly_factor_FliW"/>
</dbReference>
<accession>A0A0P1P8X0</accession>
<accession>A0A0P1NZT4</accession>
<accession>A0A0N7MNM4</accession>
<dbReference type="Proteomes" id="UP000182011">
    <property type="component" value="Unassembled WGS sequence"/>
</dbReference>
<dbReference type="GO" id="GO:0006417">
    <property type="term" value="P:regulation of translation"/>
    <property type="evidence" value="ECO:0007669"/>
    <property type="project" value="UniProtKB-KW"/>
</dbReference>
<dbReference type="Pfam" id="PF02623">
    <property type="entry name" value="FliW"/>
    <property type="match status" value="1"/>
</dbReference>
<comment type="subunit">
    <text evidence="4">Interacts with translational regulator CsrA and flagellin(s).</text>
</comment>
<keyword evidence="6" id="KW-0966">Cell projection</keyword>
<dbReference type="GO" id="GO:0044780">
    <property type="term" value="P:bacterial-type flagellum assembly"/>
    <property type="evidence" value="ECO:0007669"/>
    <property type="project" value="UniProtKB-UniRule"/>
</dbReference>
<evidence type="ECO:0000256" key="3">
    <source>
        <dbReference type="ARBA" id="ARBA00022845"/>
    </source>
</evidence>
<protein>
    <recommendedName>
        <fullName evidence="4">Flagellar assembly factor FliW</fullName>
    </recommendedName>
</protein>
<sequence>MKIKNSQFGEVEFDENIIIPFPEGIIGFEDLKRFIIIHDEDCEPFRWLISVDEPEVGFAILEPSLVVQDYYVRAGFDPEVYALFVIVTLSHEISKISVNLKAPVVIDKVKNLGRQVILENADFEVSYFLFG</sequence>
<dbReference type="PANTHER" id="PTHR39190">
    <property type="entry name" value="FLAGELLAR ASSEMBLY FACTOR FLIW"/>
    <property type="match status" value="1"/>
</dbReference>
<gene>
    <name evidence="4" type="primary">fliW</name>
    <name evidence="6" type="ORF">JGI4_01721</name>
    <name evidence="5" type="ORF">JGI8_01995</name>
</gene>
<keyword evidence="8" id="KW-1185">Reference proteome</keyword>
<evidence type="ECO:0000256" key="2">
    <source>
        <dbReference type="ARBA" id="ARBA00022795"/>
    </source>
</evidence>
<evidence type="ECO:0000256" key="1">
    <source>
        <dbReference type="ARBA" id="ARBA00022490"/>
    </source>
</evidence>
<dbReference type="STRING" id="1633631.GCA_001442925_01716"/>
<dbReference type="InterPro" id="IPR024046">
    <property type="entry name" value="Flagellar_assmbl_FliW_dom_sf"/>
</dbReference>
<name>A0A0P1P8X0_9BACT</name>
<accession>A0A0P1MN59</accession>
<dbReference type="EMBL" id="FAOP01000006">
    <property type="protein sequence ID" value="CUU07142.1"/>
    <property type="molecule type" value="Genomic_DNA"/>
</dbReference>
<keyword evidence="6" id="KW-0969">Cilium</keyword>
<dbReference type="PANTHER" id="PTHR39190:SF1">
    <property type="entry name" value="FLAGELLAR ASSEMBLY FACTOR FLIW"/>
    <property type="match status" value="1"/>
</dbReference>
<dbReference type="AlphaFoldDB" id="A0A0P1P8X0"/>
<accession>A0A0P1MWR1</accession>
<dbReference type="Proteomes" id="UP000182200">
    <property type="component" value="Unassembled WGS sequence"/>
</dbReference>
<evidence type="ECO:0000313" key="5">
    <source>
        <dbReference type="EMBL" id="CUS94473.1"/>
    </source>
</evidence>
<dbReference type="RefSeq" id="WP_075426218.1">
    <property type="nucleotide sequence ID" value="NZ_CZVI01000049.1"/>
</dbReference>
<evidence type="ECO:0000313" key="7">
    <source>
        <dbReference type="Proteomes" id="UP000182011"/>
    </source>
</evidence>
<dbReference type="EMBL" id="CZVI01000049">
    <property type="protein sequence ID" value="CUS94473.1"/>
    <property type="molecule type" value="Genomic_DNA"/>
</dbReference>
<keyword evidence="4" id="KW-0143">Chaperone</keyword>
<comment type="subcellular location">
    <subcellularLocation>
        <location evidence="4">Cytoplasm</location>
    </subcellularLocation>
</comment>
<dbReference type="SUPFAM" id="SSF141457">
    <property type="entry name" value="BH3618-like"/>
    <property type="match status" value="1"/>
</dbReference>
<reference evidence="6" key="1">
    <citation type="submission" date="2015-11" db="EMBL/GenBank/DDBJ databases">
        <authorList>
            <person name="Zhang Y."/>
            <person name="Guo Z."/>
        </authorList>
    </citation>
    <scope>NUCLEOTIDE SEQUENCE [LARGE SCALE GENOMIC DNA]</scope>
    <source>
        <strain evidence="6">JGI-4</strain>
    </source>
</reference>
<evidence type="ECO:0000313" key="8">
    <source>
        <dbReference type="Proteomes" id="UP000182200"/>
    </source>
</evidence>
<evidence type="ECO:0000313" key="6">
    <source>
        <dbReference type="EMBL" id="CUU07142.1"/>
    </source>
</evidence>
<organism evidence="6 7">
    <name type="scientific">Candidatus Kryptonium thompsonii</name>
    <dbReference type="NCBI Taxonomy" id="1633631"/>
    <lineage>
        <taxon>Bacteria</taxon>
        <taxon>Pseudomonadati</taxon>
        <taxon>Candidatus Kryptoniota</taxon>
        <taxon>Candidatus Kryptonium</taxon>
    </lineage>
</organism>
<accession>A0A0P1LMI2</accession>
<proteinExistence type="inferred from homology"/>
<accession>A0A0S4NAF1</accession>
<comment type="function">
    <text evidence="4">Acts as an anti-CsrA protein, binds CsrA and prevents it from repressing translation of its target genes, one of which is flagellin. Binds to flagellin and participates in the assembly of the flagellum.</text>
</comment>
<dbReference type="GO" id="GO:0005737">
    <property type="term" value="C:cytoplasm"/>
    <property type="evidence" value="ECO:0007669"/>
    <property type="project" value="UniProtKB-SubCell"/>
</dbReference>
<keyword evidence="6" id="KW-0282">Flagellum</keyword>
<comment type="similarity">
    <text evidence="4">Belongs to the FliW family.</text>
</comment>
<accession>A0A0P1LRW8</accession>
<dbReference type="HAMAP" id="MF_01185">
    <property type="entry name" value="FliW"/>
    <property type="match status" value="1"/>
</dbReference>
<keyword evidence="3 4" id="KW-0810">Translation regulation</keyword>
<keyword evidence="1 4" id="KW-0963">Cytoplasm</keyword>
<accession>A0A0P1MHM6</accession>
<reference evidence="7 8" key="2">
    <citation type="submission" date="2015-11" db="EMBL/GenBank/DDBJ databases">
        <authorList>
            <person name="Varghese N."/>
        </authorList>
    </citation>
    <scope>NUCLEOTIDE SEQUENCE [LARGE SCALE GENOMIC DNA]</scope>
    <source>
        <strain evidence="5 8">JGI-8</strain>
    </source>
</reference>
<accession>A0A0N7MR83</accession>
<evidence type="ECO:0000256" key="4">
    <source>
        <dbReference type="HAMAP-Rule" id="MF_01185"/>
    </source>
</evidence>